<proteinExistence type="predicted"/>
<keyword evidence="1" id="KW-0472">Membrane</keyword>
<organism evidence="2 3">
    <name type="scientific">Spirosoma telluris</name>
    <dbReference type="NCBI Taxonomy" id="2183553"/>
    <lineage>
        <taxon>Bacteria</taxon>
        <taxon>Pseudomonadati</taxon>
        <taxon>Bacteroidota</taxon>
        <taxon>Cytophagia</taxon>
        <taxon>Cytophagales</taxon>
        <taxon>Cytophagaceae</taxon>
        <taxon>Spirosoma</taxon>
    </lineage>
</organism>
<comment type="caution">
    <text evidence="2">The sequence shown here is derived from an EMBL/GenBank/DDBJ whole genome shotgun (WGS) entry which is preliminary data.</text>
</comment>
<sequence length="228" mass="25955">MKTSYILLAIIALITLMGMVATDVLLKQEYDKIDWRNPYQDFEKRSLPRVNHWVVEGTPANEIMLMHSADKPQALVAPGLVKFFRFRQQGDTAFVSFTPDYSGYQSEPRDEADRELSIRLVLWLPDWQTLRVENARLTLSEFKGNKLTIALRNSRLRTNKLIISDSFDLTASANSFAVLGADQYKSLRTIVQDSSGVQLNNTQTEAFTKALSPKAEIQVRGQALKWLK</sequence>
<gene>
    <name evidence="2" type="ORF">HMF3257_08980</name>
</gene>
<name>A0A327NHT8_9BACT</name>
<keyword evidence="3" id="KW-1185">Reference proteome</keyword>
<dbReference type="EMBL" id="QLII01000001">
    <property type="protein sequence ID" value="RAI74393.1"/>
    <property type="molecule type" value="Genomic_DNA"/>
</dbReference>
<dbReference type="OrthoDB" id="952674at2"/>
<dbReference type="AlphaFoldDB" id="A0A327NHT8"/>
<accession>A0A327NHT8</accession>
<protein>
    <submittedName>
        <fullName evidence="2">Uncharacterized protein</fullName>
    </submittedName>
</protein>
<evidence type="ECO:0000313" key="2">
    <source>
        <dbReference type="EMBL" id="RAI74393.1"/>
    </source>
</evidence>
<dbReference type="RefSeq" id="WP_111341579.1">
    <property type="nucleotide sequence ID" value="NZ_QLII01000001.1"/>
</dbReference>
<evidence type="ECO:0000256" key="1">
    <source>
        <dbReference type="SAM" id="Phobius"/>
    </source>
</evidence>
<evidence type="ECO:0000313" key="3">
    <source>
        <dbReference type="Proteomes" id="UP000249016"/>
    </source>
</evidence>
<keyword evidence="1" id="KW-0812">Transmembrane</keyword>
<dbReference type="Proteomes" id="UP000249016">
    <property type="component" value="Unassembled WGS sequence"/>
</dbReference>
<reference evidence="2 3" key="1">
    <citation type="submission" date="2018-06" db="EMBL/GenBank/DDBJ databases">
        <title>Spirosoma sp. HMF3257 Genome sequencing and assembly.</title>
        <authorList>
            <person name="Kang H."/>
            <person name="Cha I."/>
            <person name="Kim H."/>
            <person name="Kang J."/>
            <person name="Joh K."/>
        </authorList>
    </citation>
    <scope>NUCLEOTIDE SEQUENCE [LARGE SCALE GENOMIC DNA]</scope>
    <source>
        <strain evidence="2 3">HMF3257</strain>
    </source>
</reference>
<feature type="transmembrane region" description="Helical" evidence="1">
    <location>
        <begin position="6"/>
        <end position="26"/>
    </location>
</feature>
<keyword evidence="1" id="KW-1133">Transmembrane helix</keyword>